<protein>
    <submittedName>
        <fullName evidence="2">Large extracellular alpha-helical protein</fullName>
    </submittedName>
</protein>
<evidence type="ECO:0000313" key="3">
    <source>
        <dbReference type="Proteomes" id="UP000001883"/>
    </source>
</evidence>
<dbReference type="AlphaFoldDB" id="D2NRZ7"/>
<feature type="region of interest" description="Disordered" evidence="1">
    <location>
        <begin position="203"/>
        <end position="225"/>
    </location>
</feature>
<reference evidence="2 3" key="3">
    <citation type="journal article" date="2010" name="Sequencing">
        <title>Complete Genome Sequence of Rothia mucilaginosa DY-18: A Clinical Isolate with Dense Meshwork-Like Structures from a Persistent Apical Periodontitis Lesion.</title>
        <authorList>
            <person name="Yamane K."/>
            <person name="Nambu T."/>
            <person name="Yamanaka T."/>
            <person name="Mashimo C."/>
            <person name="Sugimori C."/>
            <person name="Leung K.-P."/>
            <person name="Fukushima H."/>
        </authorList>
    </citation>
    <scope>NUCLEOTIDE SEQUENCE [LARGE SCALE GENOMIC DNA]</scope>
    <source>
        <strain evidence="2 3">DY-18</strain>
    </source>
</reference>
<reference evidence="2 3" key="2">
    <citation type="journal article" date="2010" name="J Osaka Dent Univ">
        <title>Isolation and identification of Rothia mucilaginosa from persistent apical periodontitis lesions.</title>
        <authorList>
            <person name="Yamane K."/>
            <person name="Yoshida M."/>
            <person name="Fujihira T."/>
            <person name="Baba T."/>
            <person name="Tsuji N."/>
            <person name="Hayashi H."/>
            <person name="Sugimori C."/>
            <person name="Yamanaka T."/>
            <person name="Mashimo C."/>
            <person name="Nambu T."/>
            <person name="Kawai H."/>
            <person name="Fukushima H."/>
        </authorList>
    </citation>
    <scope>NUCLEOTIDE SEQUENCE [LARGE SCALE GENOMIC DNA]</scope>
    <source>
        <strain evidence="2 3">DY-18</strain>
    </source>
</reference>
<gene>
    <name evidence="2" type="ordered locus">RMDY18_05910</name>
</gene>
<dbReference type="Proteomes" id="UP000001883">
    <property type="component" value="Chromosome"/>
</dbReference>
<dbReference type="KEGG" id="rmu:RMDY18_05910"/>
<keyword evidence="3" id="KW-1185">Reference proteome</keyword>
<dbReference type="HOGENOM" id="CLU_1229135_0_0_11"/>
<accession>D2NRZ7</accession>
<feature type="compositionally biased region" description="Basic and acidic residues" evidence="1">
    <location>
        <begin position="207"/>
        <end position="225"/>
    </location>
</feature>
<organism evidence="2 3">
    <name type="scientific">Rothia mucilaginosa (strain DY-18)</name>
    <name type="common">Stomatococcus mucilaginosus</name>
    <dbReference type="NCBI Taxonomy" id="680646"/>
    <lineage>
        <taxon>Bacteria</taxon>
        <taxon>Bacillati</taxon>
        <taxon>Actinomycetota</taxon>
        <taxon>Actinomycetes</taxon>
        <taxon>Micrococcales</taxon>
        <taxon>Micrococcaceae</taxon>
        <taxon>Rothia</taxon>
    </lineage>
</organism>
<name>D2NRZ7_ROTMD</name>
<dbReference type="EMBL" id="AP011540">
    <property type="protein sequence ID" value="BAI64423.1"/>
    <property type="molecule type" value="Genomic_DNA"/>
</dbReference>
<sequence length="225" mass="23033">MLLVHCGQGVGGDLRNNAHHGGFGQLRDALLVTHHTTGVPVGGHAGVFGGLFAVGAGCGHVHESGGDAQTQFTADALTLVEHVVAHVGSGGVRNLDRLPRRTQALKAGAHRQGGEIRLLTARGDRLIAALVAVVIFNTGGVQVDSDLFEADHVAANRHAQADERIGLHLLQGGTQGGAGAVVADGQLAGDDVQVRAHPGQQTLSTLGERHGGVHGHTGERAEEGQ</sequence>
<evidence type="ECO:0000313" key="2">
    <source>
        <dbReference type="EMBL" id="BAI64423.1"/>
    </source>
</evidence>
<proteinExistence type="predicted"/>
<evidence type="ECO:0000256" key="1">
    <source>
        <dbReference type="SAM" id="MobiDB-lite"/>
    </source>
</evidence>
<reference evidence="3" key="1">
    <citation type="submission" date="2009-07" db="EMBL/GenBank/DDBJ databases">
        <title>Complete genome sequence of Rothia mucilaginosa DJ.</title>
        <authorList>
            <person name="Yamane K."/>
            <person name="Nambu T."/>
            <person name="Mashimo C."/>
            <person name="Sugimori C."/>
            <person name="Yamanaka T."/>
            <person name="Leung K."/>
            <person name="Fukushima H."/>
        </authorList>
    </citation>
    <scope>NUCLEOTIDE SEQUENCE [LARGE SCALE GENOMIC DNA]</scope>
    <source>
        <strain evidence="3">DY-18</strain>
    </source>
</reference>